<proteinExistence type="predicted"/>
<sequence length="176" mass="19691">MAQRFIPLLFGLILIAGFASAQTIFRNEAFGFEGERPAEWREKKQAFSKEGIKGTTVAFALPKVYSELEKTSISNVISITALKGDSIQSVEKLKAFEFARIKNIMHEKKGMKCEFGEAYVIESEMNGLVYKAMTVFVFQNGFGYVLTFNATPGTFEKNLPKFNAFLGKLEFPASLI</sequence>
<feature type="chain" id="PRO_5043571928" description="PsbP C-terminal domain-containing protein" evidence="1">
    <location>
        <begin position="22"/>
        <end position="176"/>
    </location>
</feature>
<evidence type="ECO:0000313" key="3">
    <source>
        <dbReference type="Proteomes" id="UP001348817"/>
    </source>
</evidence>
<keyword evidence="3" id="KW-1185">Reference proteome</keyword>
<accession>A0AAU9CK21</accession>
<dbReference type="AlphaFoldDB" id="A0AAU9CK21"/>
<dbReference type="EMBL" id="AP025314">
    <property type="protein sequence ID" value="BDD08343.1"/>
    <property type="molecule type" value="Genomic_DNA"/>
</dbReference>
<evidence type="ECO:0000256" key="1">
    <source>
        <dbReference type="SAM" id="SignalP"/>
    </source>
</evidence>
<keyword evidence="1" id="KW-0732">Signal</keyword>
<dbReference type="Proteomes" id="UP001348817">
    <property type="component" value="Chromosome"/>
</dbReference>
<protein>
    <recommendedName>
        <fullName evidence="4">PsbP C-terminal domain-containing protein</fullName>
    </recommendedName>
</protein>
<dbReference type="RefSeq" id="WP_338393609.1">
    <property type="nucleotide sequence ID" value="NZ_AP025314.1"/>
</dbReference>
<gene>
    <name evidence="2" type="ORF">FUAX_07750</name>
</gene>
<evidence type="ECO:0008006" key="4">
    <source>
        <dbReference type="Google" id="ProtNLM"/>
    </source>
</evidence>
<name>A0AAU9CK21_9BACT</name>
<feature type="signal peptide" evidence="1">
    <location>
        <begin position="1"/>
        <end position="21"/>
    </location>
</feature>
<evidence type="ECO:0000313" key="2">
    <source>
        <dbReference type="EMBL" id="BDD08343.1"/>
    </source>
</evidence>
<reference evidence="2 3" key="1">
    <citation type="submission" date="2021-12" db="EMBL/GenBank/DDBJ databases">
        <title>Genome sequencing of bacteria with rrn-lacking chromosome and rrn-plasmid.</title>
        <authorList>
            <person name="Anda M."/>
            <person name="Iwasaki W."/>
        </authorList>
    </citation>
    <scope>NUCLEOTIDE SEQUENCE [LARGE SCALE GENOMIC DNA]</scope>
    <source>
        <strain evidence="2 3">DSM 100852</strain>
    </source>
</reference>
<dbReference type="KEGG" id="fax:FUAX_07750"/>
<organism evidence="2 3">
    <name type="scientific">Fulvitalea axinellae</name>
    <dbReference type="NCBI Taxonomy" id="1182444"/>
    <lineage>
        <taxon>Bacteria</taxon>
        <taxon>Pseudomonadati</taxon>
        <taxon>Bacteroidota</taxon>
        <taxon>Cytophagia</taxon>
        <taxon>Cytophagales</taxon>
        <taxon>Persicobacteraceae</taxon>
        <taxon>Fulvitalea</taxon>
    </lineage>
</organism>